<comment type="caution">
    <text evidence="6">The sequence shown here is derived from an EMBL/GenBank/DDBJ whole genome shotgun (WGS) entry which is preliminary data.</text>
</comment>
<name>A0A443PDE9_9MAGN</name>
<dbReference type="GO" id="GO:0006412">
    <property type="term" value="P:translation"/>
    <property type="evidence" value="ECO:0007669"/>
    <property type="project" value="InterPro"/>
</dbReference>
<evidence type="ECO:0000256" key="2">
    <source>
        <dbReference type="ARBA" id="ARBA00022980"/>
    </source>
</evidence>
<dbReference type="SMART" id="SM01374">
    <property type="entry name" value="Ribosomal_L14"/>
    <property type="match status" value="1"/>
</dbReference>
<feature type="region of interest" description="Disordered" evidence="5">
    <location>
        <begin position="21"/>
        <end position="74"/>
    </location>
</feature>
<sequence>MILSLPPEPISIALSISPSLSRPLPGARRPQQHCQSRAAAPERPQSLHLPPRAAGRLPCTRYTPPSSSTPHTQRTIPPLLSLSSLFSLSLVPHLSVTSPPSLPLFFFLPSPLACACCSAHLHTTPSLPRFSLSLLFFLLRNPYLPAPHSFLSLSRHQKALSMIPSLPPEPISIALSISPSLSRPLPGARRPQHHCQARAAAPDARRAFIFLLAPPDASPCTRYTPPSSCTPHTPRTIPPLPRSPSLCFLSVCSPPSLPLFFFLPCLPSPALAAAPPCTPLPLPLGSLSLSPALLIFLPCSSPSPLLPPLFRPAPTCTPLPLSLASLFGFGHFELSCGFEHFGFPHPKARHGGTAGNKFRMSLGLPVAATINCADNTGAKNLYIISVKGINYQGRLNRLPSACVGDMVMATVRKGKPDLRKKMMPAVIVCQR</sequence>
<dbReference type="PANTHER" id="PTHR11761">
    <property type="entry name" value="50S/60S RIBOSOMAL PROTEIN L14/L23"/>
    <property type="match status" value="1"/>
</dbReference>
<evidence type="ECO:0000256" key="3">
    <source>
        <dbReference type="ARBA" id="ARBA00023274"/>
    </source>
</evidence>
<dbReference type="Pfam" id="PF00238">
    <property type="entry name" value="Ribosomal_L14"/>
    <property type="match status" value="1"/>
</dbReference>
<dbReference type="InterPro" id="IPR000218">
    <property type="entry name" value="Ribosomal_uL14"/>
</dbReference>
<dbReference type="SUPFAM" id="SSF50193">
    <property type="entry name" value="Ribosomal protein L14"/>
    <property type="match status" value="1"/>
</dbReference>
<dbReference type="PANTHER" id="PTHR11761:SF8">
    <property type="entry name" value="LARGE RIBOSOMAL SUBUNIT PROTEIN UL14"/>
    <property type="match status" value="1"/>
</dbReference>
<comment type="similarity">
    <text evidence="1 4">Belongs to the universal ribosomal protein uL14 family.</text>
</comment>
<reference evidence="6 7" key="1">
    <citation type="journal article" date="2019" name="Nat. Plants">
        <title>Stout camphor tree genome fills gaps in understanding of flowering plant genome evolution.</title>
        <authorList>
            <person name="Chaw S.M."/>
            <person name="Liu Y.C."/>
            <person name="Wu Y.W."/>
            <person name="Wang H.Y."/>
            <person name="Lin C.I."/>
            <person name="Wu C.S."/>
            <person name="Ke H.M."/>
            <person name="Chang L.Y."/>
            <person name="Hsu C.Y."/>
            <person name="Yang H.T."/>
            <person name="Sudianto E."/>
            <person name="Hsu M.H."/>
            <person name="Wu K.P."/>
            <person name="Wang L.N."/>
            <person name="Leebens-Mack J.H."/>
            <person name="Tsai I.J."/>
        </authorList>
    </citation>
    <scope>NUCLEOTIDE SEQUENCE [LARGE SCALE GENOMIC DNA]</scope>
    <source>
        <strain evidence="7">cv. Chaw 1501</strain>
        <tissue evidence="6">Young leaves</tissue>
    </source>
</reference>
<gene>
    <name evidence="6" type="ORF">CKAN_01783800</name>
</gene>
<dbReference type="CDD" id="cd00337">
    <property type="entry name" value="Ribosomal_uL14"/>
    <property type="match status" value="1"/>
</dbReference>
<evidence type="ECO:0000256" key="5">
    <source>
        <dbReference type="SAM" id="MobiDB-lite"/>
    </source>
</evidence>
<dbReference type="Proteomes" id="UP000283530">
    <property type="component" value="Unassembled WGS sequence"/>
</dbReference>
<evidence type="ECO:0000313" key="6">
    <source>
        <dbReference type="EMBL" id="RWR88799.1"/>
    </source>
</evidence>
<proteinExistence type="inferred from homology"/>
<dbReference type="GO" id="GO:0070180">
    <property type="term" value="F:large ribosomal subunit rRNA binding"/>
    <property type="evidence" value="ECO:0007669"/>
    <property type="project" value="TreeGrafter"/>
</dbReference>
<evidence type="ECO:0000313" key="7">
    <source>
        <dbReference type="Proteomes" id="UP000283530"/>
    </source>
</evidence>
<feature type="compositionally biased region" description="Polar residues" evidence="5">
    <location>
        <begin position="63"/>
        <end position="74"/>
    </location>
</feature>
<protein>
    <submittedName>
        <fullName evidence="6">60S ribosomal protein L23</fullName>
    </submittedName>
</protein>
<keyword evidence="3 4" id="KW-0687">Ribonucleoprotein</keyword>
<dbReference type="STRING" id="337451.A0A443PDE9"/>
<evidence type="ECO:0000256" key="1">
    <source>
        <dbReference type="ARBA" id="ARBA00010745"/>
    </source>
</evidence>
<organism evidence="6 7">
    <name type="scientific">Cinnamomum micranthum f. kanehirae</name>
    <dbReference type="NCBI Taxonomy" id="337451"/>
    <lineage>
        <taxon>Eukaryota</taxon>
        <taxon>Viridiplantae</taxon>
        <taxon>Streptophyta</taxon>
        <taxon>Embryophyta</taxon>
        <taxon>Tracheophyta</taxon>
        <taxon>Spermatophyta</taxon>
        <taxon>Magnoliopsida</taxon>
        <taxon>Magnoliidae</taxon>
        <taxon>Laurales</taxon>
        <taxon>Lauraceae</taxon>
        <taxon>Cinnamomum</taxon>
    </lineage>
</organism>
<dbReference type="GO" id="GO:0003735">
    <property type="term" value="F:structural constituent of ribosome"/>
    <property type="evidence" value="ECO:0007669"/>
    <property type="project" value="InterPro"/>
</dbReference>
<keyword evidence="7" id="KW-1185">Reference proteome</keyword>
<dbReference type="AlphaFoldDB" id="A0A443PDE9"/>
<dbReference type="InterPro" id="IPR036853">
    <property type="entry name" value="Ribosomal_uL14_sf"/>
</dbReference>
<evidence type="ECO:0000256" key="4">
    <source>
        <dbReference type="RuleBase" id="RU003949"/>
    </source>
</evidence>
<keyword evidence="2 4" id="KW-0689">Ribosomal protein</keyword>
<dbReference type="Gene3D" id="2.40.150.20">
    <property type="entry name" value="Ribosomal protein L14"/>
    <property type="match status" value="1"/>
</dbReference>
<dbReference type="GO" id="GO:0022625">
    <property type="term" value="C:cytosolic large ribosomal subunit"/>
    <property type="evidence" value="ECO:0007669"/>
    <property type="project" value="TreeGrafter"/>
</dbReference>
<dbReference type="EMBL" id="QPKB01000007">
    <property type="protein sequence ID" value="RWR88799.1"/>
    <property type="molecule type" value="Genomic_DNA"/>
</dbReference>
<accession>A0A443PDE9</accession>